<evidence type="ECO:0000259" key="12">
    <source>
        <dbReference type="PROSITE" id="PS50110"/>
    </source>
</evidence>
<evidence type="ECO:0000256" key="6">
    <source>
        <dbReference type="ARBA" id="ARBA00022777"/>
    </source>
</evidence>
<protein>
    <recommendedName>
        <fullName evidence="2">histidine kinase</fullName>
        <ecNumber evidence="2">2.7.13.3</ecNumber>
    </recommendedName>
</protein>
<dbReference type="CDD" id="cd00130">
    <property type="entry name" value="PAS"/>
    <property type="match status" value="1"/>
</dbReference>
<dbReference type="PANTHER" id="PTHR43065">
    <property type="entry name" value="SENSOR HISTIDINE KINASE"/>
    <property type="match status" value="1"/>
</dbReference>
<dbReference type="InterPro" id="IPR003661">
    <property type="entry name" value="HisK_dim/P_dom"/>
</dbReference>
<dbReference type="SMART" id="SM00388">
    <property type="entry name" value="HisKA"/>
    <property type="match status" value="1"/>
</dbReference>
<dbReference type="SUPFAM" id="SSF55874">
    <property type="entry name" value="ATPase domain of HSP90 chaperone/DNA topoisomerase II/histidine kinase"/>
    <property type="match status" value="1"/>
</dbReference>
<dbReference type="Pfam" id="PF00072">
    <property type="entry name" value="Response_reg"/>
    <property type="match status" value="1"/>
</dbReference>
<evidence type="ECO:0000256" key="8">
    <source>
        <dbReference type="ARBA" id="ARBA00023012"/>
    </source>
</evidence>
<dbReference type="SMART" id="SM00448">
    <property type="entry name" value="REC"/>
    <property type="match status" value="1"/>
</dbReference>
<dbReference type="Proteomes" id="UP000614424">
    <property type="component" value="Unassembled WGS sequence"/>
</dbReference>
<dbReference type="Pfam" id="PF02518">
    <property type="entry name" value="HATPase_c"/>
    <property type="match status" value="1"/>
</dbReference>
<evidence type="ECO:0000259" key="11">
    <source>
        <dbReference type="PROSITE" id="PS50109"/>
    </source>
</evidence>
<dbReference type="PROSITE" id="PS50113">
    <property type="entry name" value="PAC"/>
    <property type="match status" value="1"/>
</dbReference>
<keyword evidence="10" id="KW-0472">Membrane</keyword>
<dbReference type="EMBL" id="JACNJZ010000060">
    <property type="protein sequence ID" value="MBC8316921.1"/>
    <property type="molecule type" value="Genomic_DNA"/>
</dbReference>
<evidence type="ECO:0000256" key="10">
    <source>
        <dbReference type="SAM" id="Phobius"/>
    </source>
</evidence>
<name>A0A8J6N9C2_9BACT</name>
<dbReference type="InterPro" id="IPR000014">
    <property type="entry name" value="PAS"/>
</dbReference>
<dbReference type="PANTHER" id="PTHR43065:SF46">
    <property type="entry name" value="C4-DICARBOXYLATE TRANSPORT SENSOR PROTEIN DCTB"/>
    <property type="match status" value="1"/>
</dbReference>
<feature type="domain" description="Histidine kinase" evidence="11">
    <location>
        <begin position="385"/>
        <end position="609"/>
    </location>
</feature>
<dbReference type="NCBIfam" id="TIGR00229">
    <property type="entry name" value="sensory_box"/>
    <property type="match status" value="1"/>
</dbReference>
<dbReference type="PROSITE" id="PS50109">
    <property type="entry name" value="HIS_KIN"/>
    <property type="match status" value="1"/>
</dbReference>
<dbReference type="Pfam" id="PF00512">
    <property type="entry name" value="HisKA"/>
    <property type="match status" value="1"/>
</dbReference>
<dbReference type="PROSITE" id="PS50112">
    <property type="entry name" value="PAS"/>
    <property type="match status" value="1"/>
</dbReference>
<feature type="transmembrane region" description="Helical" evidence="10">
    <location>
        <begin position="220"/>
        <end position="237"/>
    </location>
</feature>
<keyword evidence="4" id="KW-0808">Transferase</keyword>
<evidence type="ECO:0000313" key="16">
    <source>
        <dbReference type="Proteomes" id="UP000614424"/>
    </source>
</evidence>
<dbReference type="InterPro" id="IPR011006">
    <property type="entry name" value="CheY-like_superfamily"/>
</dbReference>
<dbReference type="SMART" id="SM00091">
    <property type="entry name" value="PAS"/>
    <property type="match status" value="1"/>
</dbReference>
<dbReference type="Gene3D" id="3.40.50.2300">
    <property type="match status" value="1"/>
</dbReference>
<evidence type="ECO:0000256" key="1">
    <source>
        <dbReference type="ARBA" id="ARBA00000085"/>
    </source>
</evidence>
<evidence type="ECO:0000259" key="13">
    <source>
        <dbReference type="PROSITE" id="PS50112"/>
    </source>
</evidence>
<dbReference type="CDD" id="cd00082">
    <property type="entry name" value="HisKA"/>
    <property type="match status" value="1"/>
</dbReference>
<evidence type="ECO:0000256" key="2">
    <source>
        <dbReference type="ARBA" id="ARBA00012438"/>
    </source>
</evidence>
<dbReference type="InterPro" id="IPR001610">
    <property type="entry name" value="PAC"/>
</dbReference>
<dbReference type="Pfam" id="PF08447">
    <property type="entry name" value="PAS_3"/>
    <property type="match status" value="1"/>
</dbReference>
<accession>A0A8J6N9C2</accession>
<dbReference type="InterPro" id="IPR001789">
    <property type="entry name" value="Sig_transdc_resp-reg_receiver"/>
</dbReference>
<evidence type="ECO:0000256" key="5">
    <source>
        <dbReference type="ARBA" id="ARBA00022741"/>
    </source>
</evidence>
<feature type="modified residue" description="4-aspartylphosphate" evidence="9">
    <location>
        <position position="682"/>
    </location>
</feature>
<proteinExistence type="predicted"/>
<dbReference type="Pfam" id="PF11845">
    <property type="entry name" value="Tll0287-like"/>
    <property type="match status" value="1"/>
</dbReference>
<keyword evidence="8" id="KW-0902">Two-component regulatory system</keyword>
<gene>
    <name evidence="15" type="ORF">H8E41_03380</name>
</gene>
<organism evidence="15 16">
    <name type="scientific">Candidatus Desulfobia pelagia</name>
    <dbReference type="NCBI Taxonomy" id="2841692"/>
    <lineage>
        <taxon>Bacteria</taxon>
        <taxon>Pseudomonadati</taxon>
        <taxon>Thermodesulfobacteriota</taxon>
        <taxon>Desulfobulbia</taxon>
        <taxon>Desulfobulbales</taxon>
        <taxon>Desulfobulbaceae</taxon>
        <taxon>Candidatus Desulfobia</taxon>
    </lineage>
</organism>
<dbReference type="InterPro" id="IPR003594">
    <property type="entry name" value="HATPase_dom"/>
</dbReference>
<feature type="domain" description="PAS" evidence="13">
    <location>
        <begin position="247"/>
        <end position="314"/>
    </location>
</feature>
<evidence type="ECO:0000256" key="7">
    <source>
        <dbReference type="ARBA" id="ARBA00022840"/>
    </source>
</evidence>
<dbReference type="GO" id="GO:0005524">
    <property type="term" value="F:ATP binding"/>
    <property type="evidence" value="ECO:0007669"/>
    <property type="project" value="UniProtKB-KW"/>
</dbReference>
<dbReference type="InterPro" id="IPR013655">
    <property type="entry name" value="PAS_fold_3"/>
</dbReference>
<feature type="domain" description="Response regulatory" evidence="12">
    <location>
        <begin position="631"/>
        <end position="747"/>
    </location>
</feature>
<comment type="caution">
    <text evidence="15">The sequence shown here is derived from an EMBL/GenBank/DDBJ whole genome shotgun (WGS) entry which is preliminary data.</text>
</comment>
<dbReference type="InterPro" id="IPR005467">
    <property type="entry name" value="His_kinase_dom"/>
</dbReference>
<evidence type="ECO:0000256" key="3">
    <source>
        <dbReference type="ARBA" id="ARBA00022553"/>
    </source>
</evidence>
<keyword evidence="5" id="KW-0547">Nucleotide-binding</keyword>
<evidence type="ECO:0000256" key="9">
    <source>
        <dbReference type="PROSITE-ProRule" id="PRU00169"/>
    </source>
</evidence>
<dbReference type="Gene3D" id="3.30.450.290">
    <property type="match status" value="1"/>
</dbReference>
<keyword evidence="10" id="KW-1133">Transmembrane helix</keyword>
<dbReference type="EC" id="2.7.13.3" evidence="2"/>
<keyword evidence="6" id="KW-0418">Kinase</keyword>
<dbReference type="InterPro" id="IPR036097">
    <property type="entry name" value="HisK_dim/P_sf"/>
</dbReference>
<dbReference type="InterPro" id="IPR021796">
    <property type="entry name" value="Tll0287-like_dom"/>
</dbReference>
<sequence length="750" mass="84608">MAKKISKQRYSLALLAAWSVLIFLSAVWNIHENFRGTYSKAVIEAETIFQHNLAYRRWNSMHGGVYAKVTEINPPNPYIVIGQRDLVAQDGTEYTMINPFQMTRQAYDLLKKQSPELAVYNRTVSLDPLNSDNIPDEWEIKALEGFESGKGAISEITTIGGLPYMRLMSPYITEERCLGCHEHQGYDVGDIRGGMSISVPMQPYYEAAASAKEIIVMTHMLLWMLGAVTITLLFFGLSRYQARIVKNEEKFRIVSEFAYNFEYWVNENKKIAFISPSCERVTGYSRKEFLKKSHMFFDMIHPDDKGMFKNHLKEFDEPVHDDMEYRIITKKGDVRWLSHVCTPIYVDGEFRGRRGSNRDITENKLLEEDLVQAKKVESLGHFAGGVAHDFNNVLTSISTITQLLKSKIDKEDTTLHEYINYITVASKLGQNLTSNLLLFGRKRTTDLKKLQLNEIIQNIDNILLVLLTDEIDCTITLADKENFVMGDPHQIEQILINLATNARDAMPNGGNLTIETAMLSLDKKRPGRFGDIPPGDYMSLTVSDTGSGINETDLATIFEPFYSTKASTKGTGLGLAIVDNIIRQHKAFIEIDSKLGEGTAFRIFFPSCLAGDTELAPVVVSGDNADREKGTILVVDDDWLIRKSLLIFLQNLGYSVLFAVDGDEAVSKYQANRENISLVVLDVMLPKKDGCQVYEVMKEQDQDVQVLFISGSTSEVLKGKNIMVTDVNFLAKPLDMKEFGEKVEVLVRKA</sequence>
<reference evidence="15 16" key="1">
    <citation type="submission" date="2020-08" db="EMBL/GenBank/DDBJ databases">
        <title>Bridging the membrane lipid divide: bacteria of the FCB group superphylum have the potential to synthesize archaeal ether lipids.</title>
        <authorList>
            <person name="Villanueva L."/>
            <person name="Von Meijenfeldt F.A.B."/>
            <person name="Westbye A.B."/>
            <person name="Yadav S."/>
            <person name="Hopmans E.C."/>
            <person name="Dutilh B.E."/>
            <person name="Sinninghe Damste J.S."/>
        </authorList>
    </citation>
    <scope>NUCLEOTIDE SEQUENCE [LARGE SCALE GENOMIC DNA]</scope>
    <source>
        <strain evidence="15">NIOZ-UU47</strain>
    </source>
</reference>
<evidence type="ECO:0000256" key="4">
    <source>
        <dbReference type="ARBA" id="ARBA00022679"/>
    </source>
</evidence>
<dbReference type="AlphaFoldDB" id="A0A8J6N9C2"/>
<dbReference type="SUPFAM" id="SSF47384">
    <property type="entry name" value="Homodimeric domain of signal transducing histidine kinase"/>
    <property type="match status" value="1"/>
</dbReference>
<dbReference type="InterPro" id="IPR004358">
    <property type="entry name" value="Sig_transdc_His_kin-like_C"/>
</dbReference>
<keyword evidence="3 9" id="KW-0597">Phosphoprotein</keyword>
<evidence type="ECO:0000259" key="14">
    <source>
        <dbReference type="PROSITE" id="PS50113"/>
    </source>
</evidence>
<dbReference type="GO" id="GO:0000155">
    <property type="term" value="F:phosphorelay sensor kinase activity"/>
    <property type="evidence" value="ECO:0007669"/>
    <property type="project" value="InterPro"/>
</dbReference>
<dbReference type="CDD" id="cd00156">
    <property type="entry name" value="REC"/>
    <property type="match status" value="1"/>
</dbReference>
<dbReference type="PRINTS" id="PR00344">
    <property type="entry name" value="BCTRLSENSOR"/>
</dbReference>
<keyword evidence="7" id="KW-0067">ATP-binding</keyword>
<dbReference type="SMART" id="SM00086">
    <property type="entry name" value="PAC"/>
    <property type="match status" value="1"/>
</dbReference>
<dbReference type="InterPro" id="IPR036890">
    <property type="entry name" value="HATPase_C_sf"/>
</dbReference>
<dbReference type="InterPro" id="IPR035965">
    <property type="entry name" value="PAS-like_dom_sf"/>
</dbReference>
<evidence type="ECO:0000313" key="15">
    <source>
        <dbReference type="EMBL" id="MBC8316921.1"/>
    </source>
</evidence>
<comment type="catalytic activity">
    <reaction evidence="1">
        <text>ATP + protein L-histidine = ADP + protein N-phospho-L-histidine.</text>
        <dbReference type="EC" id="2.7.13.3"/>
    </reaction>
</comment>
<dbReference type="SMART" id="SM00387">
    <property type="entry name" value="HATPase_c"/>
    <property type="match status" value="1"/>
</dbReference>
<feature type="domain" description="PAC" evidence="14">
    <location>
        <begin position="321"/>
        <end position="372"/>
    </location>
</feature>
<dbReference type="SUPFAM" id="SSF55785">
    <property type="entry name" value="PYP-like sensor domain (PAS domain)"/>
    <property type="match status" value="1"/>
</dbReference>
<dbReference type="SUPFAM" id="SSF52172">
    <property type="entry name" value="CheY-like"/>
    <property type="match status" value="1"/>
</dbReference>
<dbReference type="Gene3D" id="3.30.565.10">
    <property type="entry name" value="Histidine kinase-like ATPase, C-terminal domain"/>
    <property type="match status" value="1"/>
</dbReference>
<dbReference type="Gene3D" id="1.10.287.130">
    <property type="match status" value="1"/>
</dbReference>
<keyword evidence="10" id="KW-0812">Transmembrane</keyword>
<dbReference type="Gene3D" id="3.30.450.20">
    <property type="entry name" value="PAS domain"/>
    <property type="match status" value="1"/>
</dbReference>
<dbReference type="PROSITE" id="PS50110">
    <property type="entry name" value="RESPONSE_REGULATORY"/>
    <property type="match status" value="1"/>
</dbReference>
<dbReference type="InterPro" id="IPR000700">
    <property type="entry name" value="PAS-assoc_C"/>
</dbReference>